<dbReference type="PANTHER" id="PTHR43537:SF53">
    <property type="entry name" value="HTH-TYPE TRANSCRIPTIONAL REPRESSOR NANR"/>
    <property type="match status" value="1"/>
</dbReference>
<dbReference type="Pfam" id="PF07729">
    <property type="entry name" value="FCD"/>
    <property type="match status" value="1"/>
</dbReference>
<dbReference type="PANTHER" id="PTHR43537">
    <property type="entry name" value="TRANSCRIPTIONAL REGULATOR, GNTR FAMILY"/>
    <property type="match status" value="1"/>
</dbReference>
<dbReference type="InterPro" id="IPR011711">
    <property type="entry name" value="GntR_C"/>
</dbReference>
<dbReference type="SMART" id="SM00895">
    <property type="entry name" value="FCD"/>
    <property type="match status" value="1"/>
</dbReference>
<dbReference type="InterPro" id="IPR000524">
    <property type="entry name" value="Tscrpt_reg_HTH_GntR"/>
</dbReference>
<evidence type="ECO:0000256" key="3">
    <source>
        <dbReference type="ARBA" id="ARBA00023163"/>
    </source>
</evidence>
<evidence type="ECO:0000256" key="4">
    <source>
        <dbReference type="SAM" id="MobiDB-lite"/>
    </source>
</evidence>
<accession>A0ABT0DC67</accession>
<gene>
    <name evidence="6" type="ORF">MWN34_10500</name>
</gene>
<name>A0ABT0DC67_9HYPH</name>
<dbReference type="Gene3D" id="1.20.120.530">
    <property type="entry name" value="GntR ligand-binding domain-like"/>
    <property type="match status" value="1"/>
</dbReference>
<reference evidence="6 7" key="1">
    <citation type="submission" date="2022-04" db="EMBL/GenBank/DDBJ databases">
        <authorList>
            <person name="Grouzdev D.S."/>
            <person name="Pantiukh K.S."/>
            <person name="Krutkina M.S."/>
        </authorList>
    </citation>
    <scope>NUCLEOTIDE SEQUENCE [LARGE SCALE GENOMIC DNA]</scope>
    <source>
        <strain evidence="6 7">6x-1</strain>
    </source>
</reference>
<evidence type="ECO:0000259" key="5">
    <source>
        <dbReference type="PROSITE" id="PS50949"/>
    </source>
</evidence>
<dbReference type="SUPFAM" id="SSF46785">
    <property type="entry name" value="Winged helix' DNA-binding domain"/>
    <property type="match status" value="1"/>
</dbReference>
<dbReference type="SMART" id="SM00345">
    <property type="entry name" value="HTH_GNTR"/>
    <property type="match status" value="1"/>
</dbReference>
<evidence type="ECO:0000256" key="2">
    <source>
        <dbReference type="ARBA" id="ARBA00023125"/>
    </source>
</evidence>
<dbReference type="PROSITE" id="PS50949">
    <property type="entry name" value="HTH_GNTR"/>
    <property type="match status" value="1"/>
</dbReference>
<comment type="caution">
    <text evidence="6">The sequence shown here is derived from an EMBL/GenBank/DDBJ whole genome shotgun (WGS) entry which is preliminary data.</text>
</comment>
<dbReference type="InterPro" id="IPR036390">
    <property type="entry name" value="WH_DNA-bd_sf"/>
</dbReference>
<dbReference type="SUPFAM" id="SSF48008">
    <property type="entry name" value="GntR ligand-binding domain-like"/>
    <property type="match status" value="1"/>
</dbReference>
<keyword evidence="2" id="KW-0238">DNA-binding</keyword>
<dbReference type="Gene3D" id="1.10.10.10">
    <property type="entry name" value="Winged helix-like DNA-binding domain superfamily/Winged helix DNA-binding domain"/>
    <property type="match status" value="1"/>
</dbReference>
<dbReference type="InterPro" id="IPR036388">
    <property type="entry name" value="WH-like_DNA-bd_sf"/>
</dbReference>
<dbReference type="InterPro" id="IPR008920">
    <property type="entry name" value="TF_FadR/GntR_C"/>
</dbReference>
<feature type="domain" description="HTH gntR-type" evidence="5">
    <location>
        <begin position="11"/>
        <end position="78"/>
    </location>
</feature>
<dbReference type="PRINTS" id="PR00035">
    <property type="entry name" value="HTHGNTR"/>
</dbReference>
<organism evidence="6 7">
    <name type="scientific">Ancylobacter crimeensis</name>
    <dbReference type="NCBI Taxonomy" id="2579147"/>
    <lineage>
        <taxon>Bacteria</taxon>
        <taxon>Pseudomonadati</taxon>
        <taxon>Pseudomonadota</taxon>
        <taxon>Alphaproteobacteria</taxon>
        <taxon>Hyphomicrobiales</taxon>
        <taxon>Xanthobacteraceae</taxon>
        <taxon>Ancylobacter</taxon>
    </lineage>
</organism>
<dbReference type="RefSeq" id="WP_247029049.1">
    <property type="nucleotide sequence ID" value="NZ_JALKCH010000006.1"/>
</dbReference>
<sequence length="271" mass="28804">MTTDAATAGRGRAEEVIRTRILDAILERRLPPGEKLTEERLAQLFGVSRTIVRQALARLAQDGIVEQHANRGTFVAAPTREGARHVLEARCIVEPEIAALVAGRCACQAGILRAHLAREDRARAAGDRATLVRLTGEFHVRLAELAGNTVFQRLLTELQALSSLAILLYARGGHESCPPEDHANIVAAIEQGDAGEAARLMHAHLGHVAADLDLAEPPDRPTDLADALGIGTTAEGEGTGARRGAASRRTDADSSRAMPTGASRREIAPGR</sequence>
<dbReference type="Pfam" id="PF00392">
    <property type="entry name" value="GntR"/>
    <property type="match status" value="1"/>
</dbReference>
<keyword evidence="7" id="KW-1185">Reference proteome</keyword>
<dbReference type="Proteomes" id="UP001203284">
    <property type="component" value="Unassembled WGS sequence"/>
</dbReference>
<dbReference type="EMBL" id="JALKCH010000006">
    <property type="protein sequence ID" value="MCK0197342.1"/>
    <property type="molecule type" value="Genomic_DNA"/>
</dbReference>
<evidence type="ECO:0000313" key="7">
    <source>
        <dbReference type="Proteomes" id="UP001203284"/>
    </source>
</evidence>
<evidence type="ECO:0000313" key="6">
    <source>
        <dbReference type="EMBL" id="MCK0197342.1"/>
    </source>
</evidence>
<feature type="region of interest" description="Disordered" evidence="4">
    <location>
        <begin position="216"/>
        <end position="271"/>
    </location>
</feature>
<proteinExistence type="predicted"/>
<protein>
    <submittedName>
        <fullName evidence="6">GntR family transcriptional regulator</fullName>
    </submittedName>
</protein>
<keyword evidence="3" id="KW-0804">Transcription</keyword>
<keyword evidence="1" id="KW-0805">Transcription regulation</keyword>
<evidence type="ECO:0000256" key="1">
    <source>
        <dbReference type="ARBA" id="ARBA00023015"/>
    </source>
</evidence>
<dbReference type="CDD" id="cd07377">
    <property type="entry name" value="WHTH_GntR"/>
    <property type="match status" value="1"/>
</dbReference>